<evidence type="ECO:0000313" key="3">
    <source>
        <dbReference type="EMBL" id="MBW4769477.1"/>
    </source>
</evidence>
<dbReference type="PANTHER" id="PTHR30189:SF1">
    <property type="entry name" value="LPS-ASSEMBLY PROTEIN LPTD"/>
    <property type="match status" value="1"/>
</dbReference>
<dbReference type="Proteomes" id="UP000788426">
    <property type="component" value="Unassembled WGS sequence"/>
</dbReference>
<name>A0ABS6YE23_9BACT</name>
<dbReference type="EMBL" id="JAHXCT010000004">
    <property type="protein sequence ID" value="MBW4769477.1"/>
    <property type="molecule type" value="Genomic_DNA"/>
</dbReference>
<proteinExistence type="predicted"/>
<sequence length="944" mass="106715">MRSKFLILIFLLVVTCMLAGNSFVVQKRKGQNKKQDTISSKDSNKVALPPVSPVDTTALDSLQRAIYQYNKHIDDSIRLDSINKTKATGIDAPVTYQANDSLVYDAYTKKAYLYGSSQVKYEKMDLTSEKINMSLDSSLVHATGVYADTTNTKLKGTPVFKMGSDTYDNDTIAFNFKSKKGLITNVHTKQQEGFLSSKIAKRDGKGDIYLEHGRYTTCDKDCPDFYIALSRAKVRTGKDVVFGPAYLVVADVPLPLAIPYGFFPFTKSYSSGFIMPTYGDESTRGFYLRDGGYYFAASDKWDLKLLGEIYTKGSWGLSAASNYRKRYKYSGSVLVAYQDTKTGDKGLPDYTRQKSYKVQWSHRQDSKANPFSNLSASVNFASSSYERNNLNSLYNPQTLSQSTRTSSVSWGTSFSSIGMTLSSTMNLTQNMRDSSIAITLPDLNVSISRFYPFKRKHAAGKERWYEKIAVSYTGQMSNSITTKEDRLFHSSLIKDWRNGIQHSIPINANFTLFKFINVNPSFNFVDRMYSNKVTRSWNAVTQKEVADTTYGFHNVYNWSMSLSMSTKLYGFYVPNRKIFGDKIRAIRHVVTPSVSLNYAPDFGTARYGYYQTYQKTDAAGNVSLVEYSPYKDNIYGVPGRGRTGSISMSLDNNIEMKVKSDKDTTGVKKISIIDAFGLGMSYNMAAKDRPWSDLSMNIRLKWWKGYTFNMNAVFATYAYELDASGHPYVGTHTEWGKGRFGRFQGMSQNFSYTLTPEKIKRLFGGGSDTDDKKRSKKNQDDDGIDTDIESNVDENLVKGQRKVRGEEQNAKAETDNDGYMKFSMPWSLTFGYGITMRENTSGRFNTKTMRYPYKFSQTLNVSGSLRLSEGWNISFSSGYDFENHALSMTTASLQRDLHCFNMSCSVVLAPYTSYNFTFRCNASTLTDALKYDKRSGYTNAVQWY</sequence>
<organism evidence="3 4">
    <name type="scientific">Hoylesella nanceiensis</name>
    <dbReference type="NCBI Taxonomy" id="425941"/>
    <lineage>
        <taxon>Bacteria</taxon>
        <taxon>Pseudomonadati</taxon>
        <taxon>Bacteroidota</taxon>
        <taxon>Bacteroidia</taxon>
        <taxon>Bacteroidales</taxon>
        <taxon>Prevotellaceae</taxon>
        <taxon>Hoylesella</taxon>
    </lineage>
</organism>
<dbReference type="InterPro" id="IPR050218">
    <property type="entry name" value="LptD"/>
</dbReference>
<accession>A0ABS6YE23</accession>
<evidence type="ECO:0000256" key="1">
    <source>
        <dbReference type="SAM" id="MobiDB-lite"/>
    </source>
</evidence>
<feature type="compositionally biased region" description="Acidic residues" evidence="1">
    <location>
        <begin position="781"/>
        <end position="792"/>
    </location>
</feature>
<protein>
    <submittedName>
        <fullName evidence="3">LPS-assembly protein LptD</fullName>
    </submittedName>
</protein>
<reference evidence="3 4" key="1">
    <citation type="submission" date="2021-07" db="EMBL/GenBank/DDBJ databases">
        <title>Genomic diversity and antimicrobial resistance of Prevotella spp. isolated from chronic lung disease airways.</title>
        <authorList>
            <person name="Webb K.A."/>
            <person name="Olagoke O.S."/>
            <person name="Baird T."/>
            <person name="Neill J."/>
            <person name="Pham A."/>
            <person name="Wells T.J."/>
            <person name="Ramsay K.A."/>
            <person name="Bell S.C."/>
            <person name="Sarovich D.S."/>
            <person name="Price E.P."/>
        </authorList>
    </citation>
    <scope>NUCLEOTIDE SEQUENCE [LARGE SCALE GENOMIC DNA]</scope>
    <source>
        <strain evidence="3 4">SCHI0011.S.12</strain>
    </source>
</reference>
<comment type="caution">
    <text evidence="3">The sequence shown here is derived from an EMBL/GenBank/DDBJ whole genome shotgun (WGS) entry which is preliminary data.</text>
</comment>
<feature type="region of interest" description="Disordered" evidence="1">
    <location>
        <begin position="763"/>
        <end position="792"/>
    </location>
</feature>
<dbReference type="InterPro" id="IPR045659">
    <property type="entry name" value="LptD_2"/>
</dbReference>
<gene>
    <name evidence="3" type="ORF">KZO38_06835</name>
</gene>
<evidence type="ECO:0000313" key="4">
    <source>
        <dbReference type="Proteomes" id="UP000788426"/>
    </source>
</evidence>
<dbReference type="PANTHER" id="PTHR30189">
    <property type="entry name" value="LPS-ASSEMBLY PROTEIN"/>
    <property type="match status" value="1"/>
</dbReference>
<dbReference type="RefSeq" id="WP_219481373.1">
    <property type="nucleotide sequence ID" value="NZ_JAHXCT010000004.1"/>
</dbReference>
<dbReference type="Pfam" id="PF19838">
    <property type="entry name" value="LptD_2"/>
    <property type="match status" value="1"/>
</dbReference>
<evidence type="ECO:0000259" key="2">
    <source>
        <dbReference type="Pfam" id="PF19838"/>
    </source>
</evidence>
<keyword evidence="4" id="KW-1185">Reference proteome</keyword>
<feature type="compositionally biased region" description="Basic and acidic residues" evidence="1">
    <location>
        <begin position="769"/>
        <end position="780"/>
    </location>
</feature>
<feature type="domain" description="LPS-assembly protein LptD central" evidence="2">
    <location>
        <begin position="240"/>
        <end position="717"/>
    </location>
</feature>